<dbReference type="SUPFAM" id="SSF109854">
    <property type="entry name" value="DinB/YfiT-like putative metalloenzymes"/>
    <property type="match status" value="1"/>
</dbReference>
<reference evidence="2 3" key="1">
    <citation type="submission" date="2020-07" db="EMBL/GenBank/DDBJ databases">
        <title>Sequencing the genomes of 1000 actinobacteria strains.</title>
        <authorList>
            <person name="Klenk H.-P."/>
        </authorList>
    </citation>
    <scope>NUCLEOTIDE SEQUENCE [LARGE SCALE GENOMIC DNA]</scope>
    <source>
        <strain evidence="2 3">DSM 18248</strain>
    </source>
</reference>
<gene>
    <name evidence="2" type="ORF">BKA05_002340</name>
</gene>
<dbReference type="Gene3D" id="1.20.120.450">
    <property type="entry name" value="dinb family like domain"/>
    <property type="match status" value="1"/>
</dbReference>
<evidence type="ECO:0000259" key="1">
    <source>
        <dbReference type="Pfam" id="PF12867"/>
    </source>
</evidence>
<organism evidence="2 3">
    <name type="scientific">Nocardioides marinus</name>
    <dbReference type="NCBI Taxonomy" id="374514"/>
    <lineage>
        <taxon>Bacteria</taxon>
        <taxon>Bacillati</taxon>
        <taxon>Actinomycetota</taxon>
        <taxon>Actinomycetes</taxon>
        <taxon>Propionibacteriales</taxon>
        <taxon>Nocardioidaceae</taxon>
        <taxon>Nocardioides</taxon>
    </lineage>
</organism>
<feature type="domain" description="DinB-like" evidence="1">
    <location>
        <begin position="94"/>
        <end position="240"/>
    </location>
</feature>
<dbReference type="InterPro" id="IPR001646">
    <property type="entry name" value="5peptide_repeat"/>
</dbReference>
<keyword evidence="3" id="KW-1185">Reference proteome</keyword>
<comment type="caution">
    <text evidence="2">The sequence shown here is derived from an EMBL/GenBank/DDBJ whole genome shotgun (WGS) entry which is preliminary data.</text>
</comment>
<proteinExistence type="predicted"/>
<dbReference type="InterPro" id="IPR024775">
    <property type="entry name" value="DinB-like"/>
</dbReference>
<dbReference type="EMBL" id="JACBZI010000001">
    <property type="protein sequence ID" value="NYI10825.1"/>
    <property type="molecule type" value="Genomic_DNA"/>
</dbReference>
<evidence type="ECO:0000313" key="3">
    <source>
        <dbReference type="Proteomes" id="UP000537326"/>
    </source>
</evidence>
<dbReference type="Proteomes" id="UP000537326">
    <property type="component" value="Unassembled WGS sequence"/>
</dbReference>
<accession>A0A7Z0C2G1</accession>
<dbReference type="Pfam" id="PF00805">
    <property type="entry name" value="Pentapeptide"/>
    <property type="match status" value="1"/>
</dbReference>
<dbReference type="Pfam" id="PF12867">
    <property type="entry name" value="DinB_2"/>
    <property type="match status" value="1"/>
</dbReference>
<dbReference type="RefSeq" id="WP_179531603.1">
    <property type="nucleotide sequence ID" value="NZ_BAAAPP010000005.1"/>
</dbReference>
<protein>
    <recommendedName>
        <fullName evidence="1">DinB-like domain-containing protein</fullName>
    </recommendedName>
</protein>
<dbReference type="SUPFAM" id="SSF141571">
    <property type="entry name" value="Pentapeptide repeat-like"/>
    <property type="match status" value="1"/>
</dbReference>
<dbReference type="InterPro" id="IPR034660">
    <property type="entry name" value="DinB/YfiT-like"/>
</dbReference>
<dbReference type="AlphaFoldDB" id="A0A7Z0C2G1"/>
<evidence type="ECO:0000313" key="2">
    <source>
        <dbReference type="EMBL" id="NYI10825.1"/>
    </source>
</evidence>
<sequence length="249" mass="28080">MTTYRDTEDFVGATFVDASFKGARMREADLRGLTVRSSLLDGLDVDSHDLSFGTLVVNGVDVVPLVEAELDRRFPGRALSRSTTPEGLRDGWVAVQAAWRSTTEGTPRERWDDHVEDEWSLAQTLRHLVLATDCWLRGAIQRHEQPFHEIGQVFTGAEEMGFDTSIFRDEPPSHDEVLEVRAERQQMVTDFLATVTPELLAEERSDPWGGGDDGAGDAWRPTVGDCLRTILEEEWAHLRYVRRDLALLD</sequence>
<name>A0A7Z0C2G1_9ACTN</name>